<evidence type="ECO:0000313" key="2">
    <source>
        <dbReference type="EMBL" id="GAG94842.1"/>
    </source>
</evidence>
<protein>
    <recommendedName>
        <fullName evidence="1">Gfo/Idh/MocA-like oxidoreductase C-terminal domain-containing protein</fullName>
    </recommendedName>
</protein>
<feature type="domain" description="Gfo/Idh/MocA-like oxidoreductase C-terminal" evidence="1">
    <location>
        <begin position="14"/>
        <end position="61"/>
    </location>
</feature>
<dbReference type="InterPro" id="IPR004104">
    <property type="entry name" value="Gfo/Idh/MocA-like_OxRdtase_C"/>
</dbReference>
<evidence type="ECO:0000259" key="1">
    <source>
        <dbReference type="Pfam" id="PF02894"/>
    </source>
</evidence>
<dbReference type="Gene3D" id="3.30.360.10">
    <property type="entry name" value="Dihydrodipicolinate Reductase, domain 2"/>
    <property type="match status" value="1"/>
</dbReference>
<feature type="non-terminal residue" evidence="2">
    <location>
        <position position="1"/>
    </location>
</feature>
<sequence length="82" mass="9668">DKEAFNSSYIPKNVYGYGHELYIRNVLEAIENNRRGLVEGIEGRRSLELINAIYESIETEKEIFLRFKPKKCRLGNNYEKNI</sequence>
<accession>X1CPF1</accession>
<comment type="caution">
    <text evidence="2">The sequence shown here is derived from an EMBL/GenBank/DDBJ whole genome shotgun (WGS) entry which is preliminary data.</text>
</comment>
<dbReference type="AlphaFoldDB" id="X1CPF1"/>
<reference evidence="2" key="1">
    <citation type="journal article" date="2014" name="Front. Microbiol.">
        <title>High frequency of phylogenetically diverse reductive dehalogenase-homologous genes in deep subseafloor sedimentary metagenomes.</title>
        <authorList>
            <person name="Kawai M."/>
            <person name="Futagami T."/>
            <person name="Toyoda A."/>
            <person name="Takaki Y."/>
            <person name="Nishi S."/>
            <person name="Hori S."/>
            <person name="Arai W."/>
            <person name="Tsubouchi T."/>
            <person name="Morono Y."/>
            <person name="Uchiyama I."/>
            <person name="Ito T."/>
            <person name="Fujiyama A."/>
            <person name="Inagaki F."/>
            <person name="Takami H."/>
        </authorList>
    </citation>
    <scope>NUCLEOTIDE SEQUENCE</scope>
    <source>
        <strain evidence="2">Expedition CK06-06</strain>
    </source>
</reference>
<dbReference type="EMBL" id="BART01027584">
    <property type="protein sequence ID" value="GAG94842.1"/>
    <property type="molecule type" value="Genomic_DNA"/>
</dbReference>
<dbReference type="Pfam" id="PF02894">
    <property type="entry name" value="GFO_IDH_MocA_C"/>
    <property type="match status" value="1"/>
</dbReference>
<name>X1CPF1_9ZZZZ</name>
<gene>
    <name evidence="2" type="ORF">S01H4_48872</name>
</gene>
<proteinExistence type="predicted"/>
<organism evidence="2">
    <name type="scientific">marine sediment metagenome</name>
    <dbReference type="NCBI Taxonomy" id="412755"/>
    <lineage>
        <taxon>unclassified sequences</taxon>
        <taxon>metagenomes</taxon>
        <taxon>ecological metagenomes</taxon>
    </lineage>
</organism>